<evidence type="ECO:0000256" key="7">
    <source>
        <dbReference type="ARBA" id="ARBA00022475"/>
    </source>
</evidence>
<evidence type="ECO:0000256" key="8">
    <source>
        <dbReference type="ARBA" id="ARBA00022573"/>
    </source>
</evidence>
<keyword evidence="10 19" id="KW-0812">Transmembrane</keyword>
<keyword evidence="21" id="KW-1185">Reference proteome</keyword>
<comment type="caution">
    <text evidence="19">Lacks conserved residue(s) required for the propagation of feature annotation.</text>
</comment>
<dbReference type="Proteomes" id="UP001165124">
    <property type="component" value="Unassembled WGS sequence"/>
</dbReference>
<evidence type="ECO:0000256" key="18">
    <source>
        <dbReference type="ARBA" id="ARBA00049504"/>
    </source>
</evidence>
<evidence type="ECO:0000256" key="5">
    <source>
        <dbReference type="ARBA" id="ARBA00013200"/>
    </source>
</evidence>
<evidence type="ECO:0000256" key="4">
    <source>
        <dbReference type="ARBA" id="ARBA00010561"/>
    </source>
</evidence>
<dbReference type="GO" id="GO:0005886">
    <property type="term" value="C:plasma membrane"/>
    <property type="evidence" value="ECO:0007669"/>
    <property type="project" value="UniProtKB-SubCell"/>
</dbReference>
<accession>A0A9W6UVT5</accession>
<evidence type="ECO:0000256" key="3">
    <source>
        <dbReference type="ARBA" id="ARBA00004663"/>
    </source>
</evidence>
<reference evidence="20" key="1">
    <citation type="submission" date="2023-02" db="EMBL/GenBank/DDBJ databases">
        <title>Actinomadura rubrobrunea NBRC 14622.</title>
        <authorList>
            <person name="Ichikawa N."/>
            <person name="Sato H."/>
            <person name="Tonouchi N."/>
        </authorList>
    </citation>
    <scope>NUCLEOTIDE SEQUENCE</scope>
    <source>
        <strain evidence="20">NBRC 14622</strain>
    </source>
</reference>
<comment type="catalytic activity">
    <reaction evidence="18 19">
        <text>alpha-ribazole 5'-phosphate + adenosylcob(III)inamide-GDP = adenosylcob(III)alamin 5'-phosphate + GMP + H(+)</text>
        <dbReference type="Rhea" id="RHEA:23560"/>
        <dbReference type="ChEBI" id="CHEBI:15378"/>
        <dbReference type="ChEBI" id="CHEBI:57918"/>
        <dbReference type="ChEBI" id="CHEBI:58115"/>
        <dbReference type="ChEBI" id="CHEBI:60487"/>
        <dbReference type="ChEBI" id="CHEBI:60493"/>
        <dbReference type="EC" id="2.7.8.26"/>
    </reaction>
</comment>
<evidence type="ECO:0000313" key="20">
    <source>
        <dbReference type="EMBL" id="GLW62990.1"/>
    </source>
</evidence>
<keyword evidence="12 19" id="KW-1133">Transmembrane helix</keyword>
<gene>
    <name evidence="19" type="primary">cobS</name>
    <name evidence="20" type="ORF">Arub01_12340</name>
</gene>
<keyword evidence="7 19" id="KW-1003">Cell membrane</keyword>
<dbReference type="RefSeq" id="WP_067914693.1">
    <property type="nucleotide sequence ID" value="NZ_BSRZ01000002.1"/>
</dbReference>
<evidence type="ECO:0000256" key="15">
    <source>
        <dbReference type="ARBA" id="ARBA00032605"/>
    </source>
</evidence>
<comment type="caution">
    <text evidence="20">The sequence shown here is derived from an EMBL/GenBank/DDBJ whole genome shotgun (WGS) entry which is preliminary data.</text>
</comment>
<evidence type="ECO:0000256" key="17">
    <source>
        <dbReference type="ARBA" id="ARBA00048623"/>
    </source>
</evidence>
<feature type="transmembrane region" description="Helical" evidence="19">
    <location>
        <begin position="31"/>
        <end position="53"/>
    </location>
</feature>
<protein>
    <recommendedName>
        <fullName evidence="6 19">Adenosylcobinamide-GDP ribazoletransferase</fullName>
        <ecNumber evidence="5 19">2.7.8.26</ecNumber>
    </recommendedName>
    <alternativeName>
        <fullName evidence="16 19">Cobalamin synthase</fullName>
    </alternativeName>
    <alternativeName>
        <fullName evidence="15 19">Cobalamin-5'-phosphate synthase</fullName>
    </alternativeName>
</protein>
<comment type="cofactor">
    <cofactor evidence="1 19">
        <name>Mg(2+)</name>
        <dbReference type="ChEBI" id="CHEBI:18420"/>
    </cofactor>
</comment>
<dbReference type="GO" id="GO:0009236">
    <property type="term" value="P:cobalamin biosynthetic process"/>
    <property type="evidence" value="ECO:0007669"/>
    <property type="project" value="UniProtKB-UniRule"/>
</dbReference>
<dbReference type="PANTHER" id="PTHR34148:SF1">
    <property type="entry name" value="ADENOSYLCOBINAMIDE-GDP RIBAZOLETRANSFERASE"/>
    <property type="match status" value="1"/>
</dbReference>
<dbReference type="EC" id="2.7.8.26" evidence="5 19"/>
<feature type="transmembrane region" description="Helical" evidence="19">
    <location>
        <begin position="231"/>
        <end position="251"/>
    </location>
</feature>
<keyword evidence="11 19" id="KW-0460">Magnesium</keyword>
<dbReference type="Pfam" id="PF02654">
    <property type="entry name" value="CobS"/>
    <property type="match status" value="1"/>
</dbReference>
<evidence type="ECO:0000256" key="12">
    <source>
        <dbReference type="ARBA" id="ARBA00022989"/>
    </source>
</evidence>
<evidence type="ECO:0000256" key="9">
    <source>
        <dbReference type="ARBA" id="ARBA00022679"/>
    </source>
</evidence>
<dbReference type="GO" id="GO:0008818">
    <property type="term" value="F:cobalamin 5'-phosphate synthase activity"/>
    <property type="evidence" value="ECO:0007669"/>
    <property type="project" value="UniProtKB-UniRule"/>
</dbReference>
<comment type="similarity">
    <text evidence="4 19">Belongs to the CobS family.</text>
</comment>
<comment type="pathway">
    <text evidence="3 19">Cofactor biosynthesis; adenosylcobalamin biosynthesis; adenosylcobalamin from cob(II)yrinate a,c-diamide: step 7/7.</text>
</comment>
<evidence type="ECO:0000256" key="13">
    <source>
        <dbReference type="ARBA" id="ARBA00023136"/>
    </source>
</evidence>
<keyword evidence="13 19" id="KW-0472">Membrane</keyword>
<evidence type="ECO:0000256" key="1">
    <source>
        <dbReference type="ARBA" id="ARBA00001946"/>
    </source>
</evidence>
<evidence type="ECO:0000256" key="16">
    <source>
        <dbReference type="ARBA" id="ARBA00032853"/>
    </source>
</evidence>
<evidence type="ECO:0000256" key="2">
    <source>
        <dbReference type="ARBA" id="ARBA00004651"/>
    </source>
</evidence>
<feature type="transmembrane region" description="Helical" evidence="19">
    <location>
        <begin position="201"/>
        <end position="219"/>
    </location>
</feature>
<evidence type="ECO:0000256" key="6">
    <source>
        <dbReference type="ARBA" id="ARBA00015850"/>
    </source>
</evidence>
<name>A0A9W6UVT5_9ACTN</name>
<keyword evidence="8 19" id="KW-0169">Cobalamin biosynthesis</keyword>
<comment type="catalytic activity">
    <reaction evidence="17 19">
        <text>alpha-ribazole + adenosylcob(III)inamide-GDP = adenosylcob(III)alamin + GMP + H(+)</text>
        <dbReference type="Rhea" id="RHEA:16049"/>
        <dbReference type="ChEBI" id="CHEBI:10329"/>
        <dbReference type="ChEBI" id="CHEBI:15378"/>
        <dbReference type="ChEBI" id="CHEBI:18408"/>
        <dbReference type="ChEBI" id="CHEBI:58115"/>
        <dbReference type="ChEBI" id="CHEBI:60487"/>
        <dbReference type="EC" id="2.7.8.26"/>
    </reaction>
</comment>
<dbReference type="AlphaFoldDB" id="A0A9W6UVT5"/>
<proteinExistence type="inferred from homology"/>
<dbReference type="InterPro" id="IPR003805">
    <property type="entry name" value="CobS"/>
</dbReference>
<evidence type="ECO:0000256" key="11">
    <source>
        <dbReference type="ARBA" id="ARBA00022842"/>
    </source>
</evidence>
<evidence type="ECO:0000313" key="21">
    <source>
        <dbReference type="Proteomes" id="UP001165124"/>
    </source>
</evidence>
<keyword evidence="9 19" id="KW-0808">Transferase</keyword>
<dbReference type="GO" id="GO:0051073">
    <property type="term" value="F:adenosylcobinamide-GDP ribazoletransferase activity"/>
    <property type="evidence" value="ECO:0007669"/>
    <property type="project" value="UniProtKB-UniRule"/>
</dbReference>
<organism evidence="20 21">
    <name type="scientific">Actinomadura rubrobrunea</name>
    <dbReference type="NCBI Taxonomy" id="115335"/>
    <lineage>
        <taxon>Bacteria</taxon>
        <taxon>Bacillati</taxon>
        <taxon>Actinomycetota</taxon>
        <taxon>Actinomycetes</taxon>
        <taxon>Streptosporangiales</taxon>
        <taxon>Thermomonosporaceae</taxon>
        <taxon>Actinomadura</taxon>
    </lineage>
</organism>
<evidence type="ECO:0000256" key="10">
    <source>
        <dbReference type="ARBA" id="ARBA00022692"/>
    </source>
</evidence>
<dbReference type="HAMAP" id="MF_00719">
    <property type="entry name" value="CobS"/>
    <property type="match status" value="1"/>
</dbReference>
<comment type="subcellular location">
    <subcellularLocation>
        <location evidence="2 19">Cell membrane</location>
        <topology evidence="2 19">Multi-pass membrane protein</topology>
    </subcellularLocation>
</comment>
<dbReference type="EMBL" id="BSRZ01000002">
    <property type="protein sequence ID" value="GLW62990.1"/>
    <property type="molecule type" value="Genomic_DNA"/>
</dbReference>
<evidence type="ECO:0000256" key="14">
    <source>
        <dbReference type="ARBA" id="ARBA00025228"/>
    </source>
</evidence>
<dbReference type="PANTHER" id="PTHR34148">
    <property type="entry name" value="ADENOSYLCOBINAMIDE-GDP RIBAZOLETRANSFERASE"/>
    <property type="match status" value="1"/>
</dbReference>
<evidence type="ECO:0000256" key="19">
    <source>
        <dbReference type="HAMAP-Rule" id="MF_00719"/>
    </source>
</evidence>
<comment type="function">
    <text evidence="14 19">Joins adenosylcobinamide-GDP and alpha-ribazole to generate adenosylcobalamin (Ado-cobalamin). Also synthesizes adenosylcobalamin 5'-phosphate from adenosylcobinamide-GDP and alpha-ribazole 5'-phosphate.</text>
</comment>
<sequence>MTAALRLTVTLLTVVPWPGAGEIDRRTAGRAMLLAPLAGLIVGGGAAAVLAVGAPAGLAAPLRAALAVAATAALTRALHLDGLADLADGLGSRRPAEGALEVMKRSDIGPFGVVTLLLTLLIQVAALATAPHAAAAALVAAVAGRLALPWACRAGVPCARPGGLGALVAGTVGAREAVAVTAAVMAAAGGLGVWADGAAGGVRAVAAVLLGLAAALLMLRHAVRRLGGITGDVLGALVELAATAALVVMAAH</sequence>